<dbReference type="GO" id="GO:0016747">
    <property type="term" value="F:acyltransferase activity, transferring groups other than amino-acyl groups"/>
    <property type="evidence" value="ECO:0007669"/>
    <property type="project" value="InterPro"/>
</dbReference>
<accession>A0A8J3BGX9</accession>
<dbReference type="InterPro" id="IPR000182">
    <property type="entry name" value="GNAT_dom"/>
</dbReference>
<dbReference type="Gene3D" id="3.40.630.30">
    <property type="match status" value="1"/>
</dbReference>
<name>A0A8J3BGX9_9BACI</name>
<reference evidence="2" key="2">
    <citation type="submission" date="2020-09" db="EMBL/GenBank/DDBJ databases">
        <authorList>
            <person name="Sun Q."/>
            <person name="Ohkuma M."/>
        </authorList>
    </citation>
    <scope>NUCLEOTIDE SEQUENCE</scope>
    <source>
        <strain evidence="2">JCM 14719</strain>
    </source>
</reference>
<dbReference type="SUPFAM" id="SSF55729">
    <property type="entry name" value="Acyl-CoA N-acyltransferases (Nat)"/>
    <property type="match status" value="1"/>
</dbReference>
<gene>
    <name evidence="2" type="primary">yhdJ</name>
    <name evidence="2" type="ORF">GCM10007043_16090</name>
</gene>
<dbReference type="Pfam" id="PF00583">
    <property type="entry name" value="Acetyltransf_1"/>
    <property type="match status" value="1"/>
</dbReference>
<evidence type="ECO:0000259" key="1">
    <source>
        <dbReference type="PROSITE" id="PS51186"/>
    </source>
</evidence>
<dbReference type="PROSITE" id="PS51186">
    <property type="entry name" value="GNAT"/>
    <property type="match status" value="1"/>
</dbReference>
<keyword evidence="3" id="KW-1185">Reference proteome</keyword>
<dbReference type="AlphaFoldDB" id="A0A8J3BGX9"/>
<dbReference type="EMBL" id="BMOF01000032">
    <property type="protein sequence ID" value="GGK02831.1"/>
    <property type="molecule type" value="Genomic_DNA"/>
</dbReference>
<organism evidence="2 3">
    <name type="scientific">Calditerricola satsumensis</name>
    <dbReference type="NCBI Taxonomy" id="373054"/>
    <lineage>
        <taxon>Bacteria</taxon>
        <taxon>Bacillati</taxon>
        <taxon>Bacillota</taxon>
        <taxon>Bacilli</taxon>
        <taxon>Bacillales</taxon>
        <taxon>Bacillaceae</taxon>
        <taxon>Calditerricola</taxon>
    </lineage>
</organism>
<feature type="domain" description="N-acetyltransferase" evidence="1">
    <location>
        <begin position="4"/>
        <end position="143"/>
    </location>
</feature>
<evidence type="ECO:0000313" key="2">
    <source>
        <dbReference type="EMBL" id="GGK02831.1"/>
    </source>
</evidence>
<comment type="caution">
    <text evidence="2">The sequence shown here is derived from an EMBL/GenBank/DDBJ whole genome shotgun (WGS) entry which is preliminary data.</text>
</comment>
<proteinExistence type="predicted"/>
<evidence type="ECO:0000313" key="3">
    <source>
        <dbReference type="Proteomes" id="UP000637720"/>
    </source>
</evidence>
<dbReference type="InterPro" id="IPR016181">
    <property type="entry name" value="Acyl_CoA_acyltransferase"/>
</dbReference>
<sequence length="143" mass="16847">MATVAIRELTTEEAWRQAFPVMRELRPHLDEAAYLDYLREMREQGYTLFGLFCGEELVAVAGVIRLTNLYYGRHVWVYDLVTREDRRSRGFGEALLWHIHEWARKHGCGVVALSSGLQRVRAHRFYEEKMGYEKTSYAFKKTL</sequence>
<dbReference type="CDD" id="cd04301">
    <property type="entry name" value="NAT_SF"/>
    <property type="match status" value="1"/>
</dbReference>
<reference evidence="2" key="1">
    <citation type="journal article" date="2014" name="Int. J. Syst. Evol. Microbiol.">
        <title>Complete genome sequence of Corynebacterium casei LMG S-19264T (=DSM 44701T), isolated from a smear-ripened cheese.</title>
        <authorList>
            <consortium name="US DOE Joint Genome Institute (JGI-PGF)"/>
            <person name="Walter F."/>
            <person name="Albersmeier A."/>
            <person name="Kalinowski J."/>
            <person name="Ruckert C."/>
        </authorList>
    </citation>
    <scope>NUCLEOTIDE SEQUENCE</scope>
    <source>
        <strain evidence="2">JCM 14719</strain>
    </source>
</reference>
<dbReference type="Proteomes" id="UP000637720">
    <property type="component" value="Unassembled WGS sequence"/>
</dbReference>
<protein>
    <submittedName>
        <fullName evidence="2">Putative N-acetyltransferase YhdJ</fullName>
    </submittedName>
</protein>
<dbReference type="RefSeq" id="WP_054672501.1">
    <property type="nucleotide sequence ID" value="NZ_BMOF01000032.1"/>
</dbReference>